<dbReference type="Pfam" id="PF01352">
    <property type="entry name" value="KRAB"/>
    <property type="match status" value="1"/>
</dbReference>
<evidence type="ECO:0008006" key="10">
    <source>
        <dbReference type="Google" id="ProtNLM"/>
    </source>
</evidence>
<feature type="domain" description="C2H2-type" evidence="6">
    <location>
        <begin position="137"/>
        <end position="164"/>
    </location>
</feature>
<name>A0A833ZQ25_9CHIR</name>
<dbReference type="InterPro" id="IPR050758">
    <property type="entry name" value="Znf_C2H2-type"/>
</dbReference>
<evidence type="ECO:0000256" key="2">
    <source>
        <dbReference type="ARBA" id="ARBA00022737"/>
    </source>
</evidence>
<dbReference type="Gene3D" id="6.10.140.140">
    <property type="match status" value="1"/>
</dbReference>
<evidence type="ECO:0000256" key="1">
    <source>
        <dbReference type="ARBA" id="ARBA00022723"/>
    </source>
</evidence>
<dbReference type="InterPro" id="IPR013087">
    <property type="entry name" value="Znf_C2H2_type"/>
</dbReference>
<keyword evidence="1" id="KW-0479">Metal-binding</keyword>
<dbReference type="InterPro" id="IPR001909">
    <property type="entry name" value="KRAB"/>
</dbReference>
<dbReference type="EMBL" id="JABVXQ010000008">
    <property type="protein sequence ID" value="KAF6095056.1"/>
    <property type="molecule type" value="Genomic_DNA"/>
</dbReference>
<dbReference type="InterPro" id="IPR036236">
    <property type="entry name" value="Znf_C2H2_sf"/>
</dbReference>
<dbReference type="SUPFAM" id="SSF57667">
    <property type="entry name" value="beta-beta-alpha zinc fingers"/>
    <property type="match status" value="2"/>
</dbReference>
<sequence length="218" mass="25358">MDSVTFEDVAVNFSLEEWALLDSLQKKLYRDVMQETFRNLASIGKKRGDHDIEDQCKNQERKCRSQMVERLCKGRKGSQCGQNFSLIPSLSLKKTLPAGKPWEYSVCGQVFMHQSSHNGDITRHRPSGYQKYGEKPRKCTVCGKVFTYTQFFEKHERHHSGEELHKCEECGKAFMWLKSPERHMITCTADAPYRFPYKHMKGLTLERNPMNVSSVERP</sequence>
<dbReference type="CDD" id="cd07765">
    <property type="entry name" value="KRAB_A-box"/>
    <property type="match status" value="1"/>
</dbReference>
<dbReference type="PROSITE" id="PS00028">
    <property type="entry name" value="ZINC_FINGER_C2H2_1"/>
    <property type="match status" value="1"/>
</dbReference>
<keyword evidence="2" id="KW-0677">Repeat</keyword>
<evidence type="ECO:0000256" key="3">
    <source>
        <dbReference type="ARBA" id="ARBA00022771"/>
    </source>
</evidence>
<feature type="domain" description="C2H2-type" evidence="6">
    <location>
        <begin position="165"/>
        <end position="192"/>
    </location>
</feature>
<evidence type="ECO:0000313" key="8">
    <source>
        <dbReference type="EMBL" id="KAF6095056.1"/>
    </source>
</evidence>
<dbReference type="PROSITE" id="PS50805">
    <property type="entry name" value="KRAB"/>
    <property type="match status" value="1"/>
</dbReference>
<dbReference type="SMART" id="SM00349">
    <property type="entry name" value="KRAB"/>
    <property type="match status" value="1"/>
</dbReference>
<dbReference type="PROSITE" id="PS50157">
    <property type="entry name" value="ZINC_FINGER_C2H2_2"/>
    <property type="match status" value="2"/>
</dbReference>
<feature type="domain" description="KRAB" evidence="7">
    <location>
        <begin position="4"/>
        <end position="90"/>
    </location>
</feature>
<protein>
    <recommendedName>
        <fullName evidence="10">Zinc finger protein 14-like</fullName>
    </recommendedName>
</protein>
<dbReference type="Proteomes" id="UP000664940">
    <property type="component" value="Unassembled WGS sequence"/>
</dbReference>
<dbReference type="AlphaFoldDB" id="A0A833ZQ25"/>
<comment type="caution">
    <text evidence="8">The sequence shown here is derived from an EMBL/GenBank/DDBJ whole genome shotgun (WGS) entry which is preliminary data.</text>
</comment>
<evidence type="ECO:0000259" key="7">
    <source>
        <dbReference type="PROSITE" id="PS50805"/>
    </source>
</evidence>
<evidence type="ECO:0000313" key="9">
    <source>
        <dbReference type="Proteomes" id="UP000664940"/>
    </source>
</evidence>
<dbReference type="SUPFAM" id="SSF109640">
    <property type="entry name" value="KRAB domain (Kruppel-associated box)"/>
    <property type="match status" value="1"/>
</dbReference>
<dbReference type="PANTHER" id="PTHR23234:SF10">
    <property type="entry name" value="RIKEN CDNA 6720489N17 GENE-RELATED"/>
    <property type="match status" value="1"/>
</dbReference>
<keyword evidence="3 5" id="KW-0863">Zinc-finger</keyword>
<dbReference type="GO" id="GO:0008270">
    <property type="term" value="F:zinc ion binding"/>
    <property type="evidence" value="ECO:0007669"/>
    <property type="project" value="UniProtKB-KW"/>
</dbReference>
<keyword evidence="4" id="KW-0862">Zinc</keyword>
<reference evidence="8 9" key="1">
    <citation type="journal article" date="2020" name="Nature">
        <title>Six reference-quality genomes reveal evolution of bat adaptations.</title>
        <authorList>
            <person name="Jebb D."/>
            <person name="Huang Z."/>
            <person name="Pippel M."/>
            <person name="Hughes G.M."/>
            <person name="Lavrichenko K."/>
            <person name="Devanna P."/>
            <person name="Winkler S."/>
            <person name="Jermiin L.S."/>
            <person name="Skirmuntt E.C."/>
            <person name="Katzourakis A."/>
            <person name="Burkitt-Gray L."/>
            <person name="Ray D.A."/>
            <person name="Sullivan K.A.M."/>
            <person name="Roscito J.G."/>
            <person name="Kirilenko B.M."/>
            <person name="Davalos L.M."/>
            <person name="Corthals A.P."/>
            <person name="Power M.L."/>
            <person name="Jones G."/>
            <person name="Ransome R.D."/>
            <person name="Dechmann D.K.N."/>
            <person name="Locatelli A.G."/>
            <person name="Puechmaille S.J."/>
            <person name="Fedrigo O."/>
            <person name="Jarvis E.D."/>
            <person name="Hiller M."/>
            <person name="Vernes S.C."/>
            <person name="Myers E.W."/>
            <person name="Teeling E.C."/>
        </authorList>
    </citation>
    <scope>NUCLEOTIDE SEQUENCE [LARGE SCALE GENOMIC DNA]</scope>
    <source>
        <strain evidence="8">Bat1K_MPI-CBG_1</strain>
    </source>
</reference>
<dbReference type="Gene3D" id="3.30.160.60">
    <property type="entry name" value="Classic Zinc Finger"/>
    <property type="match status" value="2"/>
</dbReference>
<evidence type="ECO:0000259" key="6">
    <source>
        <dbReference type="PROSITE" id="PS50157"/>
    </source>
</evidence>
<dbReference type="InterPro" id="IPR036051">
    <property type="entry name" value="KRAB_dom_sf"/>
</dbReference>
<proteinExistence type="predicted"/>
<organism evidence="8 9">
    <name type="scientific">Phyllostomus discolor</name>
    <name type="common">pale spear-nosed bat</name>
    <dbReference type="NCBI Taxonomy" id="89673"/>
    <lineage>
        <taxon>Eukaryota</taxon>
        <taxon>Metazoa</taxon>
        <taxon>Chordata</taxon>
        <taxon>Craniata</taxon>
        <taxon>Vertebrata</taxon>
        <taxon>Euteleostomi</taxon>
        <taxon>Mammalia</taxon>
        <taxon>Eutheria</taxon>
        <taxon>Laurasiatheria</taxon>
        <taxon>Chiroptera</taxon>
        <taxon>Yangochiroptera</taxon>
        <taxon>Phyllostomidae</taxon>
        <taxon>Phyllostominae</taxon>
        <taxon>Phyllostomus</taxon>
    </lineage>
</organism>
<gene>
    <name evidence="8" type="ORF">HJG60_012044</name>
</gene>
<evidence type="ECO:0000256" key="4">
    <source>
        <dbReference type="ARBA" id="ARBA00022833"/>
    </source>
</evidence>
<accession>A0A833ZQ25</accession>
<dbReference type="PANTHER" id="PTHR23234">
    <property type="entry name" value="ZNF44 PROTEIN"/>
    <property type="match status" value="1"/>
</dbReference>
<evidence type="ECO:0000256" key="5">
    <source>
        <dbReference type="PROSITE-ProRule" id="PRU00042"/>
    </source>
</evidence>
<dbReference type="GO" id="GO:0006355">
    <property type="term" value="P:regulation of DNA-templated transcription"/>
    <property type="evidence" value="ECO:0007669"/>
    <property type="project" value="InterPro"/>
</dbReference>